<name>A0AAX2J320_KINKI</name>
<accession>A0AAX2J320</accession>
<evidence type="ECO:0000313" key="1">
    <source>
        <dbReference type="EMBL" id="SQH24869.1"/>
    </source>
</evidence>
<organism evidence="1 2">
    <name type="scientific">Kingella kingae</name>
    <dbReference type="NCBI Taxonomy" id="504"/>
    <lineage>
        <taxon>Bacteria</taxon>
        <taxon>Pseudomonadati</taxon>
        <taxon>Pseudomonadota</taxon>
        <taxon>Betaproteobacteria</taxon>
        <taxon>Neisseriales</taxon>
        <taxon>Neisseriaceae</taxon>
        <taxon>Kingella</taxon>
    </lineage>
</organism>
<evidence type="ECO:0000313" key="2">
    <source>
        <dbReference type="Proteomes" id="UP000248598"/>
    </source>
</evidence>
<dbReference type="AlphaFoldDB" id="A0AAX2J320"/>
<gene>
    <name evidence="1" type="ORF">NCTC10529_01064</name>
</gene>
<protein>
    <submittedName>
        <fullName evidence="1">Uncharacterized protein</fullName>
    </submittedName>
</protein>
<proteinExistence type="predicted"/>
<dbReference type="Proteomes" id="UP000248598">
    <property type="component" value="Chromosome 1"/>
</dbReference>
<sequence length="34" mass="4317">MMMKLEMCWCKPPYYACYLYELLNLQFNFIQQFL</sequence>
<dbReference type="EMBL" id="LS483426">
    <property type="protein sequence ID" value="SQH24869.1"/>
    <property type="molecule type" value="Genomic_DNA"/>
</dbReference>
<reference evidence="1 2" key="1">
    <citation type="submission" date="2018-06" db="EMBL/GenBank/DDBJ databases">
        <authorList>
            <consortium name="Pathogen Informatics"/>
            <person name="Doyle S."/>
        </authorList>
    </citation>
    <scope>NUCLEOTIDE SEQUENCE [LARGE SCALE GENOMIC DNA]</scope>
    <source>
        <strain evidence="1 2">NCTC10529</strain>
    </source>
</reference>